<dbReference type="EMBL" id="WUQX01000001">
    <property type="protein sequence ID" value="MXP77755.1"/>
    <property type="molecule type" value="Genomic_DNA"/>
</dbReference>
<protein>
    <recommendedName>
        <fullName evidence="3">Phage tail protein</fullName>
    </recommendedName>
</protein>
<name>A0A7X3SKU9_9FIRM</name>
<dbReference type="AlphaFoldDB" id="A0A7X3SKU9"/>
<dbReference type="Proteomes" id="UP000460412">
    <property type="component" value="Unassembled WGS sequence"/>
</dbReference>
<evidence type="ECO:0000313" key="1">
    <source>
        <dbReference type="EMBL" id="MXP77755.1"/>
    </source>
</evidence>
<reference evidence="1 2" key="1">
    <citation type="submission" date="2019-12" db="EMBL/GenBank/DDBJ databases">
        <title>Sporaefaciens musculi gen. nov., sp. nov., a novel bacterium isolated from the caecum of an obese mouse.</title>
        <authorList>
            <person name="Rasmussen T.S."/>
            <person name="Streidl T."/>
            <person name="Hitch T.C.A."/>
            <person name="Wortmann E."/>
            <person name="Deptula P."/>
            <person name="Hansen M."/>
            <person name="Nielsen D.S."/>
            <person name="Clavel T."/>
            <person name="Vogensen F.K."/>
        </authorList>
    </citation>
    <scope>NUCLEOTIDE SEQUENCE [LARGE SCALE GENOMIC DNA]</scope>
    <source>
        <strain evidence="1 2">WCA-9-b2</strain>
    </source>
</reference>
<keyword evidence="2" id="KW-1185">Reference proteome</keyword>
<organism evidence="1 2">
    <name type="scientific">Sporofaciens musculi</name>
    <dbReference type="NCBI Taxonomy" id="2681861"/>
    <lineage>
        <taxon>Bacteria</taxon>
        <taxon>Bacillati</taxon>
        <taxon>Bacillota</taxon>
        <taxon>Clostridia</taxon>
        <taxon>Lachnospirales</taxon>
        <taxon>Lachnospiraceae</taxon>
        <taxon>Sporofaciens</taxon>
    </lineage>
</organism>
<evidence type="ECO:0008006" key="3">
    <source>
        <dbReference type="Google" id="ProtNLM"/>
    </source>
</evidence>
<sequence length="381" mass="44439">MDQLRYFVFNKRKDYESGYRNGIQITPKGIALMEGESQNGTFISRLLDSGEEENQWHRAVIQSEDYGDDSIKFYIYCCDRDRVAVDGRIRLWEELIRDTEVPIEKKRRVMEPYLAHIVQNPSDILLYHARGRYLWIEVQLFCQAGFLPEISHMKIYAGNRNFLSYMPAIYQTGGREDFLGRFLGLFESVYQDLDEKIGDSKRQLDPIAALPEFLHWLAKWVGVSNAHLWQEDKLRLLLQGIVKKNLIRGTREYMEYMVGTFTGERPFFLEYSDIERYRKNPVAYRCLRKSYAYGPYEVSVFVREQAVSSLREQHALKRMIEDMKPAHIRVHLVILRPGIYLGQNVYAGVNSMLVTYERANLNGVSAIPSIVGEAEAKAKEE</sequence>
<evidence type="ECO:0000313" key="2">
    <source>
        <dbReference type="Proteomes" id="UP000460412"/>
    </source>
</evidence>
<gene>
    <name evidence="1" type="ORF">GN277_21095</name>
</gene>
<proteinExistence type="predicted"/>
<accession>A0A7X3SKU9</accession>
<dbReference type="NCBIfam" id="TIGR02242">
    <property type="entry name" value="tail_TIGR02242"/>
    <property type="match status" value="1"/>
</dbReference>
<comment type="caution">
    <text evidence="1">The sequence shown here is derived from an EMBL/GenBank/DDBJ whole genome shotgun (WGS) entry which is preliminary data.</text>
</comment>
<dbReference type="RefSeq" id="WP_159753322.1">
    <property type="nucleotide sequence ID" value="NZ_CASSPE010000086.1"/>
</dbReference>
<dbReference type="InterPro" id="IPR011748">
    <property type="entry name" value="Unchr_phage_tail-like"/>
</dbReference>